<proteinExistence type="predicted"/>
<feature type="region of interest" description="Disordered" evidence="1">
    <location>
        <begin position="30"/>
        <end position="140"/>
    </location>
</feature>
<dbReference type="EMBL" id="JAHRHJ020000006">
    <property type="protein sequence ID" value="KAH9312415.1"/>
    <property type="molecule type" value="Genomic_DNA"/>
</dbReference>
<reference evidence="2 3" key="1">
    <citation type="journal article" date="2021" name="Nat. Plants">
        <title>The Taxus genome provides insights into paclitaxel biosynthesis.</title>
        <authorList>
            <person name="Xiong X."/>
            <person name="Gou J."/>
            <person name="Liao Q."/>
            <person name="Li Y."/>
            <person name="Zhou Q."/>
            <person name="Bi G."/>
            <person name="Li C."/>
            <person name="Du R."/>
            <person name="Wang X."/>
            <person name="Sun T."/>
            <person name="Guo L."/>
            <person name="Liang H."/>
            <person name="Lu P."/>
            <person name="Wu Y."/>
            <person name="Zhang Z."/>
            <person name="Ro D.K."/>
            <person name="Shang Y."/>
            <person name="Huang S."/>
            <person name="Yan J."/>
        </authorList>
    </citation>
    <scope>NUCLEOTIDE SEQUENCE [LARGE SCALE GENOMIC DNA]</scope>
    <source>
        <strain evidence="2">Ta-2019</strain>
    </source>
</reference>
<name>A0AA38FY29_TAXCH</name>
<comment type="caution">
    <text evidence="2">The sequence shown here is derived from an EMBL/GenBank/DDBJ whole genome shotgun (WGS) entry which is preliminary data.</text>
</comment>
<evidence type="ECO:0000256" key="1">
    <source>
        <dbReference type="SAM" id="MobiDB-lite"/>
    </source>
</evidence>
<organism evidence="2 3">
    <name type="scientific">Taxus chinensis</name>
    <name type="common">Chinese yew</name>
    <name type="synonym">Taxus wallichiana var. chinensis</name>
    <dbReference type="NCBI Taxonomy" id="29808"/>
    <lineage>
        <taxon>Eukaryota</taxon>
        <taxon>Viridiplantae</taxon>
        <taxon>Streptophyta</taxon>
        <taxon>Embryophyta</taxon>
        <taxon>Tracheophyta</taxon>
        <taxon>Spermatophyta</taxon>
        <taxon>Pinopsida</taxon>
        <taxon>Pinidae</taxon>
        <taxon>Conifers II</taxon>
        <taxon>Cupressales</taxon>
        <taxon>Taxaceae</taxon>
        <taxon>Taxus</taxon>
    </lineage>
</organism>
<feature type="compositionally biased region" description="Polar residues" evidence="1">
    <location>
        <begin position="90"/>
        <end position="119"/>
    </location>
</feature>
<dbReference type="OMA" id="CRIDSPR"/>
<evidence type="ECO:0000313" key="3">
    <source>
        <dbReference type="Proteomes" id="UP000824469"/>
    </source>
</evidence>
<dbReference type="AlphaFoldDB" id="A0AA38FY29"/>
<dbReference type="Proteomes" id="UP000824469">
    <property type="component" value="Unassembled WGS sequence"/>
</dbReference>
<evidence type="ECO:0000313" key="2">
    <source>
        <dbReference type="EMBL" id="KAH9312415.1"/>
    </source>
</evidence>
<protein>
    <submittedName>
        <fullName evidence="2">Uncharacterized protein</fullName>
    </submittedName>
</protein>
<sequence>TFSRLIFYYNMGTGWRRARSAFGFGVCASVPPERDEEETGEDFRAGGSRFESRNAQRVQAAGNNASSPRVLQLQSVVSPRSNCRIDSPRSGVQTPQSQCQGSPRLQQTESLSPAETSLNCVHPPSPRSPSLFRNGMRISK</sequence>
<gene>
    <name evidence="2" type="ORF">KI387_027450</name>
</gene>
<accession>A0AA38FY29</accession>
<feature type="non-terminal residue" evidence="2">
    <location>
        <position position="140"/>
    </location>
</feature>
<feature type="compositionally biased region" description="Polar residues" evidence="1">
    <location>
        <begin position="53"/>
        <end position="81"/>
    </location>
</feature>
<feature type="non-terminal residue" evidence="2">
    <location>
        <position position="1"/>
    </location>
</feature>
<keyword evidence="3" id="KW-1185">Reference proteome</keyword>